<dbReference type="EMBL" id="CALTRL010001766">
    <property type="protein sequence ID" value="CAH7673644.1"/>
    <property type="molecule type" value="Genomic_DNA"/>
</dbReference>
<evidence type="ECO:0008006" key="5">
    <source>
        <dbReference type="Google" id="ProtNLM"/>
    </source>
</evidence>
<gene>
    <name evidence="3" type="ORF">PPACK8108_LOCUS8527</name>
</gene>
<comment type="caution">
    <text evidence="3">The sequence shown here is derived from an EMBL/GenBank/DDBJ whole genome shotgun (WGS) entry which is preliminary data.</text>
</comment>
<dbReference type="Proteomes" id="UP001153365">
    <property type="component" value="Unassembled WGS sequence"/>
</dbReference>
<keyword evidence="4" id="KW-1185">Reference proteome</keyword>
<proteinExistence type="predicted"/>
<evidence type="ECO:0000313" key="3">
    <source>
        <dbReference type="EMBL" id="CAH7673644.1"/>
    </source>
</evidence>
<evidence type="ECO:0000256" key="1">
    <source>
        <dbReference type="SAM" id="MobiDB-lite"/>
    </source>
</evidence>
<name>A0AAV0AUV2_PHAPC</name>
<accession>A0AAV0AUV2</accession>
<reference evidence="3" key="1">
    <citation type="submission" date="2022-06" db="EMBL/GenBank/DDBJ databases">
        <authorList>
            <consortium name="SYNGENTA / RWTH Aachen University"/>
        </authorList>
    </citation>
    <scope>NUCLEOTIDE SEQUENCE</scope>
</reference>
<organism evidence="3 4">
    <name type="scientific">Phakopsora pachyrhizi</name>
    <name type="common">Asian soybean rust disease fungus</name>
    <dbReference type="NCBI Taxonomy" id="170000"/>
    <lineage>
        <taxon>Eukaryota</taxon>
        <taxon>Fungi</taxon>
        <taxon>Dikarya</taxon>
        <taxon>Basidiomycota</taxon>
        <taxon>Pucciniomycotina</taxon>
        <taxon>Pucciniomycetes</taxon>
        <taxon>Pucciniales</taxon>
        <taxon>Phakopsoraceae</taxon>
        <taxon>Phakopsora</taxon>
    </lineage>
</organism>
<sequence length="178" mass="19908">MPSTPYFVHLCFATISLIGAVASIVVSIKLGSLKFLVDNYLNGFCVDIWDGFFLSPVNLMGIFFLMFLPIHCYLIQAPHSLLFLTCFMALPSFLFISGTLLEISPVVLPTAVVTGCFIKFGLSEFKLAKRIQSSSRSTKRNHREYVRISRVASSKTFEMPQNCGTTTSPLFKRKRSDS</sequence>
<evidence type="ECO:0000256" key="2">
    <source>
        <dbReference type="SAM" id="Phobius"/>
    </source>
</evidence>
<feature type="transmembrane region" description="Helical" evidence="2">
    <location>
        <begin position="48"/>
        <end position="68"/>
    </location>
</feature>
<keyword evidence="2" id="KW-0812">Transmembrane</keyword>
<dbReference type="AlphaFoldDB" id="A0AAV0AUV2"/>
<evidence type="ECO:0000313" key="4">
    <source>
        <dbReference type="Proteomes" id="UP001153365"/>
    </source>
</evidence>
<protein>
    <recommendedName>
        <fullName evidence="5">Transmembrane protein</fullName>
    </recommendedName>
</protein>
<feature type="transmembrane region" description="Helical" evidence="2">
    <location>
        <begin position="7"/>
        <end position="28"/>
    </location>
</feature>
<keyword evidence="2" id="KW-0472">Membrane</keyword>
<feature type="region of interest" description="Disordered" evidence="1">
    <location>
        <begin position="158"/>
        <end position="178"/>
    </location>
</feature>
<feature type="transmembrane region" description="Helical" evidence="2">
    <location>
        <begin position="103"/>
        <end position="122"/>
    </location>
</feature>
<keyword evidence="2" id="KW-1133">Transmembrane helix</keyword>
<feature type="transmembrane region" description="Helical" evidence="2">
    <location>
        <begin position="80"/>
        <end position="97"/>
    </location>
</feature>